<name>A0A2V3HSN0_9ARCH</name>
<proteinExistence type="predicted"/>
<sequence>MNTLLAAHRDDVELVSPLKLLDLPNDAAWDGRIAFLDRDGVLIIGSEDYVNTVDDVILLPDSAKSVGSLRRAGYRVCIVTNQSPIGRHHWDRSNLSRIHQQMIRLMLEQDEDALLDLILHSPYAPWEGAWARKPHPGMLEAGRQILDAASRDSSLEGVELKFGDDWTERPDESGSVMVGDRGVDMSAAARYGVRGLLCDSDTGLADVIDSILGVSA</sequence>
<dbReference type="InterPro" id="IPR023214">
    <property type="entry name" value="HAD_sf"/>
</dbReference>
<evidence type="ECO:0000313" key="1">
    <source>
        <dbReference type="EMBL" id="PXF21906.1"/>
    </source>
</evidence>
<dbReference type="InterPro" id="IPR004446">
    <property type="entry name" value="Heptose_bisP_phosphatase"/>
</dbReference>
<dbReference type="InterPro" id="IPR036412">
    <property type="entry name" value="HAD-like_sf"/>
</dbReference>
<dbReference type="Proteomes" id="UP000248161">
    <property type="component" value="Unassembled WGS sequence"/>
</dbReference>
<accession>A0A2V3HSN0</accession>
<dbReference type="Gene3D" id="3.40.50.1000">
    <property type="entry name" value="HAD superfamily/HAD-like"/>
    <property type="match status" value="1"/>
</dbReference>
<evidence type="ECO:0000313" key="2">
    <source>
        <dbReference type="Proteomes" id="UP000248161"/>
    </source>
</evidence>
<organism evidence="1 2">
    <name type="scientific">Candidatus Thalassarchaeum betae</name>
    <dbReference type="NCBI Taxonomy" id="2599289"/>
    <lineage>
        <taxon>Archaea</taxon>
        <taxon>Methanobacteriati</taxon>
        <taxon>Thermoplasmatota</taxon>
        <taxon>Candidatus Poseidoniia</taxon>
        <taxon>Candidatus Poseidoniales</taxon>
        <taxon>Candidatus Thalassarchaeaceae</taxon>
        <taxon>Candidatus Thalassarchaeum</taxon>
    </lineage>
</organism>
<dbReference type="Pfam" id="PF13242">
    <property type="entry name" value="Hydrolase_like"/>
    <property type="match status" value="1"/>
</dbReference>
<dbReference type="PANTHER" id="PTHR42891">
    <property type="entry name" value="D-GLYCERO-BETA-D-MANNO-HEPTOSE-1,7-BISPHOSPHATE 7-PHOSPHATASE"/>
    <property type="match status" value="1"/>
</dbReference>
<dbReference type="NCBIfam" id="TIGR01662">
    <property type="entry name" value="HAD-SF-IIIA"/>
    <property type="match status" value="1"/>
</dbReference>
<reference evidence="1 2" key="1">
    <citation type="journal article" date="2015" name="Nat. Commun.">
        <title>Genomic and transcriptomic evidence for scavenging of diverse organic compounds by widespread deep-sea archaea.</title>
        <authorList>
            <person name="Li M."/>
            <person name="Baker B.J."/>
            <person name="Anantharaman K."/>
            <person name="Jain S."/>
            <person name="Breier J.A."/>
            <person name="Dick G.J."/>
        </authorList>
    </citation>
    <scope>NUCLEOTIDE SEQUENCE [LARGE SCALE GENOMIC DNA]</scope>
    <source>
        <strain evidence="1">Cayman_51_deep</strain>
    </source>
</reference>
<dbReference type="InterPro" id="IPR006549">
    <property type="entry name" value="HAD-SF_hydro_IIIA"/>
</dbReference>
<dbReference type="PANTHER" id="PTHR42891:SF1">
    <property type="entry name" value="D-GLYCERO-BETA-D-MANNO-HEPTOSE-1,7-BISPHOSPHATE 7-PHOSPHATASE"/>
    <property type="match status" value="1"/>
</dbReference>
<dbReference type="SUPFAM" id="SSF56784">
    <property type="entry name" value="HAD-like"/>
    <property type="match status" value="1"/>
</dbReference>
<comment type="caution">
    <text evidence="1">The sequence shown here is derived from an EMBL/GenBank/DDBJ whole genome shotgun (WGS) entry which is preliminary data.</text>
</comment>
<dbReference type="EMBL" id="PSPG01000004">
    <property type="protein sequence ID" value="PXF21906.1"/>
    <property type="molecule type" value="Genomic_DNA"/>
</dbReference>
<dbReference type="AlphaFoldDB" id="A0A2V3HSN0"/>
<gene>
    <name evidence="1" type="ORF">CXX69_02025</name>
</gene>
<dbReference type="GO" id="GO:0016791">
    <property type="term" value="F:phosphatase activity"/>
    <property type="evidence" value="ECO:0007669"/>
    <property type="project" value="InterPro"/>
</dbReference>
<dbReference type="GO" id="GO:0005975">
    <property type="term" value="P:carbohydrate metabolic process"/>
    <property type="evidence" value="ECO:0007669"/>
    <property type="project" value="InterPro"/>
</dbReference>
<protein>
    <recommendedName>
        <fullName evidence="3">D,D-heptose 1,7-bisphosphate phosphatase</fullName>
    </recommendedName>
</protein>
<evidence type="ECO:0008006" key="3">
    <source>
        <dbReference type="Google" id="ProtNLM"/>
    </source>
</evidence>